<evidence type="ECO:0000256" key="1">
    <source>
        <dbReference type="ARBA" id="ARBA00008798"/>
    </source>
</evidence>
<dbReference type="PANTHER" id="PTHR32248:SF4">
    <property type="entry name" value="RNA POLYMERASE SIGMA-54 FACTOR"/>
    <property type="match status" value="1"/>
</dbReference>
<keyword evidence="7 9" id="KW-0238">DNA-binding</keyword>
<evidence type="ECO:0000256" key="3">
    <source>
        <dbReference type="ARBA" id="ARBA00022679"/>
    </source>
</evidence>
<gene>
    <name evidence="12" type="primary">rpoN</name>
    <name evidence="12" type="ORF">ACFOGH_09760</name>
</gene>
<dbReference type="PRINTS" id="PR00045">
    <property type="entry name" value="SIGMA54FCT"/>
</dbReference>
<evidence type="ECO:0000259" key="10">
    <source>
        <dbReference type="Pfam" id="PF04552"/>
    </source>
</evidence>
<evidence type="ECO:0000256" key="8">
    <source>
        <dbReference type="ARBA" id="ARBA00023163"/>
    </source>
</evidence>
<dbReference type="RefSeq" id="WP_380072880.1">
    <property type="nucleotide sequence ID" value="NZ_JBHRTO010000001.1"/>
</dbReference>
<evidence type="ECO:0000256" key="9">
    <source>
        <dbReference type="PIRNR" id="PIRNR000774"/>
    </source>
</evidence>
<comment type="caution">
    <text evidence="12">The sequence shown here is derived from an EMBL/GenBank/DDBJ whole genome shotgun (WGS) entry which is preliminary data.</text>
</comment>
<keyword evidence="6 9" id="KW-0731">Sigma factor</keyword>
<dbReference type="InterPro" id="IPR038709">
    <property type="entry name" value="RpoN_core-bd_sf"/>
</dbReference>
<reference evidence="13" key="1">
    <citation type="journal article" date="2019" name="Int. J. Syst. Evol. Microbiol.">
        <title>The Global Catalogue of Microorganisms (GCM) 10K type strain sequencing project: providing services to taxonomists for standard genome sequencing and annotation.</title>
        <authorList>
            <consortium name="The Broad Institute Genomics Platform"/>
            <consortium name="The Broad Institute Genome Sequencing Center for Infectious Disease"/>
            <person name="Wu L."/>
            <person name="Ma J."/>
        </authorList>
    </citation>
    <scope>NUCLEOTIDE SEQUENCE [LARGE SCALE GENOMIC DNA]</scope>
    <source>
        <strain evidence="13">KCTC 52039</strain>
    </source>
</reference>
<evidence type="ECO:0000256" key="7">
    <source>
        <dbReference type="ARBA" id="ARBA00023125"/>
    </source>
</evidence>
<feature type="domain" description="RNA polymerase sigma factor 54 core-binding" evidence="11">
    <location>
        <begin position="83"/>
        <end position="266"/>
    </location>
</feature>
<feature type="domain" description="RNA polymerase sigma factor 54 DNA-binding" evidence="10">
    <location>
        <begin position="274"/>
        <end position="428"/>
    </location>
</feature>
<dbReference type="Pfam" id="PF04552">
    <property type="entry name" value="Sigma54_DBD"/>
    <property type="match status" value="1"/>
</dbReference>
<dbReference type="PROSITE" id="PS50044">
    <property type="entry name" value="SIGMA54_3"/>
    <property type="match status" value="1"/>
</dbReference>
<keyword evidence="3 9" id="KW-0808">Transferase</keyword>
<evidence type="ECO:0000256" key="6">
    <source>
        <dbReference type="ARBA" id="ARBA00023082"/>
    </source>
</evidence>
<keyword evidence="13" id="KW-1185">Reference proteome</keyword>
<dbReference type="InterPro" id="IPR007634">
    <property type="entry name" value="RNA_pol_sigma_54_DNA-bd"/>
</dbReference>
<evidence type="ECO:0000259" key="11">
    <source>
        <dbReference type="Pfam" id="PF04963"/>
    </source>
</evidence>
<dbReference type="EMBL" id="JBHRTO010000001">
    <property type="protein sequence ID" value="MFC3181273.1"/>
    <property type="molecule type" value="Genomic_DNA"/>
</dbReference>
<dbReference type="PIRSF" id="PIRSF000774">
    <property type="entry name" value="RpoN"/>
    <property type="match status" value="1"/>
</dbReference>
<protein>
    <recommendedName>
        <fullName evidence="9">RNA polymerase sigma-54 factor</fullName>
    </recommendedName>
</protein>
<keyword evidence="5 9" id="KW-0805">Transcription regulation</keyword>
<comment type="similarity">
    <text evidence="1 9">Belongs to the sigma-54 factor family.</text>
</comment>
<dbReference type="InterPro" id="IPR000394">
    <property type="entry name" value="RNA_pol_sigma_54"/>
</dbReference>
<accession>A0ABV7J573</accession>
<dbReference type="PROSITE" id="PS00717">
    <property type="entry name" value="SIGMA54_1"/>
    <property type="match status" value="1"/>
</dbReference>
<keyword evidence="2 9" id="KW-0240">DNA-directed RNA polymerase</keyword>
<organism evidence="12 13">
    <name type="scientific">Cypionkella sinensis</name>
    <dbReference type="NCBI Taxonomy" id="1756043"/>
    <lineage>
        <taxon>Bacteria</taxon>
        <taxon>Pseudomonadati</taxon>
        <taxon>Pseudomonadota</taxon>
        <taxon>Alphaproteobacteria</taxon>
        <taxon>Rhodobacterales</taxon>
        <taxon>Paracoccaceae</taxon>
        <taxon>Cypionkella</taxon>
    </lineage>
</organism>
<name>A0ABV7J573_9RHOB</name>
<keyword evidence="8 9" id="KW-0804">Transcription</keyword>
<dbReference type="Gene3D" id="1.10.10.1330">
    <property type="entry name" value="RNA polymerase sigma-54 factor, core-binding domain"/>
    <property type="match status" value="1"/>
</dbReference>
<evidence type="ECO:0000256" key="5">
    <source>
        <dbReference type="ARBA" id="ARBA00023015"/>
    </source>
</evidence>
<dbReference type="Gene3D" id="1.10.10.60">
    <property type="entry name" value="Homeodomain-like"/>
    <property type="match status" value="1"/>
</dbReference>
<comment type="function">
    <text evidence="9">Sigma factors are initiation factors that promote the attachment of RNA polymerase to specific initiation sites and are then released.</text>
</comment>
<evidence type="ECO:0000256" key="4">
    <source>
        <dbReference type="ARBA" id="ARBA00022695"/>
    </source>
</evidence>
<dbReference type="Pfam" id="PF04963">
    <property type="entry name" value="Sigma54_CBD"/>
    <property type="match status" value="1"/>
</dbReference>
<evidence type="ECO:0000313" key="13">
    <source>
        <dbReference type="Proteomes" id="UP001595547"/>
    </source>
</evidence>
<sequence>MRSPQQRIGLTQTQRLALNTSLQASIAILRTDAAGLTRYLEEQAAENPHLRLEPPPQPALQDWLPRWANVLGGTSGGLGLAAETADTSPSLMAHVMGEIEAMKFAPNDLKIAIALAEVLEPSGWLGAELRQVVAETRATQAEVEAVLHRLQQMEPTGIFARNLAECLRLQAIEAGVLDREMAAVLAHLDLLATGDLGRLAKACHIPEAAVLQRFRAIRSMNPKPGAQFASISAAQMREPDLVVKATANGWSIALNRSALPTLRVTKSDAGSAAGLTQAKAIERMVEARNTTLLLVGREILARQQEAIRLGPVGLAPMTMADLAEALGFHESTISRVVAGASLDSPRGTWWLRQMFSPALGGNGQPLISAAAMRGRLARLVAAENPARPLSDEALAMALTIDTGVTIARRTVAKYREAEGIPVASRRKRKPVLPRMGRKGRAEG</sequence>
<dbReference type="Pfam" id="PF00309">
    <property type="entry name" value="Sigma54_AID"/>
    <property type="match status" value="1"/>
</dbReference>
<dbReference type="NCBIfam" id="TIGR02395">
    <property type="entry name" value="rpoN_sigma"/>
    <property type="match status" value="1"/>
</dbReference>
<dbReference type="PANTHER" id="PTHR32248">
    <property type="entry name" value="RNA POLYMERASE SIGMA-54 FACTOR"/>
    <property type="match status" value="1"/>
</dbReference>
<evidence type="ECO:0000313" key="12">
    <source>
        <dbReference type="EMBL" id="MFC3181273.1"/>
    </source>
</evidence>
<dbReference type="Proteomes" id="UP001595547">
    <property type="component" value="Unassembled WGS sequence"/>
</dbReference>
<evidence type="ECO:0000256" key="2">
    <source>
        <dbReference type="ARBA" id="ARBA00022478"/>
    </source>
</evidence>
<proteinExistence type="inferred from homology"/>
<dbReference type="PROSITE" id="PS00718">
    <property type="entry name" value="SIGMA54_2"/>
    <property type="match status" value="1"/>
</dbReference>
<dbReference type="InterPro" id="IPR007046">
    <property type="entry name" value="RNA_pol_sigma_54_core-bd"/>
</dbReference>
<keyword evidence="4 9" id="KW-0548">Nucleotidyltransferase</keyword>